<dbReference type="Proteomes" id="UP001387447">
    <property type="component" value="Unassembled WGS sequence"/>
</dbReference>
<sequence>MTSNPIVRPGAEFPLVFCVTTTHGTTYGGVLRWKSPDSPSLILDGDRF</sequence>
<keyword evidence="2" id="KW-1185">Reference proteome</keyword>
<protein>
    <submittedName>
        <fullName evidence="1">Uncharacterized protein</fullName>
    </submittedName>
</protein>
<proteinExistence type="predicted"/>
<gene>
    <name evidence="1" type="ORF">AAEJ74_18460</name>
</gene>
<comment type="caution">
    <text evidence="1">The sequence shown here is derived from an EMBL/GenBank/DDBJ whole genome shotgun (WGS) entry which is preliminary data.</text>
</comment>
<name>A0ABU9EQB4_LIMFS</name>
<reference evidence="1 2" key="1">
    <citation type="journal article" date="2024" name="Front. Microbiol.">
        <title>Transcriptomic insights into the dominance of two phototrophs throughout the water column of a tropical hypersaline-alkaline crater lake (Dziani Dzaha, Mayotte).</title>
        <authorList>
            <person name="Duperron S."/>
            <person name="Halary S."/>
            <person name="Bouly J.-P."/>
            <person name="Roussel T."/>
            <person name="Hugoni M."/>
            <person name="Bruto M."/>
            <person name="Oger P."/>
            <person name="Duval C."/>
            <person name="Woo A."/>
            <person name="Jezequiel D."/>
            <person name="Ader M."/>
            <person name="Leboulanger C."/>
            <person name="Agogue H."/>
            <person name="Grossi V."/>
            <person name="Trousselier M."/>
            <person name="Bernard C."/>
        </authorList>
    </citation>
    <scope>NUCLEOTIDE SEQUENCE [LARGE SCALE GENOMIC DNA]</scope>
    <source>
        <strain evidence="1 2">PMC 851.14</strain>
    </source>
</reference>
<accession>A0ABU9EQB4</accession>
<evidence type="ECO:0000313" key="1">
    <source>
        <dbReference type="EMBL" id="MEK9513597.1"/>
    </source>
</evidence>
<evidence type="ECO:0000313" key="2">
    <source>
        <dbReference type="Proteomes" id="UP001387447"/>
    </source>
</evidence>
<dbReference type="RefSeq" id="WP_006670668.1">
    <property type="nucleotide sequence ID" value="NZ_JBBWYZ010000015.1"/>
</dbReference>
<organism evidence="1 2">
    <name type="scientific">Limnospira fusiformis PMC 851.14</name>
    <dbReference type="NCBI Taxonomy" id="2219512"/>
    <lineage>
        <taxon>Bacteria</taxon>
        <taxon>Bacillati</taxon>
        <taxon>Cyanobacteriota</taxon>
        <taxon>Cyanophyceae</taxon>
        <taxon>Oscillatoriophycideae</taxon>
        <taxon>Oscillatoriales</taxon>
        <taxon>Sirenicapillariaceae</taxon>
        <taxon>Limnospira</taxon>
    </lineage>
</organism>
<dbReference type="EMBL" id="JBBWYZ010000015">
    <property type="protein sequence ID" value="MEK9513597.1"/>
    <property type="molecule type" value="Genomic_DNA"/>
</dbReference>